<feature type="transmembrane region" description="Helical" evidence="1">
    <location>
        <begin position="32"/>
        <end position="53"/>
    </location>
</feature>
<evidence type="ECO:0000313" key="3">
    <source>
        <dbReference type="EMBL" id="RAJ12791.1"/>
    </source>
</evidence>
<keyword evidence="1" id="KW-1133">Transmembrane helix</keyword>
<feature type="transmembrane region" description="Helical" evidence="1">
    <location>
        <begin position="74"/>
        <end position="92"/>
    </location>
</feature>
<keyword evidence="1" id="KW-0472">Membrane</keyword>
<sequence length="341" mass="38596">MDRRVLGIILLISLFLLAGSGILMYFRPFEKSVAAIHTFFAILFILAMVFHMVNNKKPLKNYITAKRLSKFKKLQSPLMLLIAIIITLGLYFDYPILNNLYAFGNGIRNEQLGKKEANFDYQIIDLENTLGDRSISVELKKGEAFQYPLFAIWIEDMSGNYVQTLYISRVIASSTFDFGEKINNDWEPAVLRRPESLPYWAHKRGIKAEDGLYMPMGNSADIDANSGATPTGNFIIHANSEIAKGNYNILMELNQSYDWNEFYTKDKFPEDEIYSGSGQVGQPSLIYATEIAPKDFDAKTYKLMELIGHGHYSGKNGGLYADLSQITTAKQIADRIIITIQ</sequence>
<evidence type="ECO:0000313" key="4">
    <source>
        <dbReference type="Proteomes" id="UP000249696"/>
    </source>
</evidence>
<evidence type="ECO:0000256" key="1">
    <source>
        <dbReference type="SAM" id="Phobius"/>
    </source>
</evidence>
<dbReference type="AlphaFoldDB" id="A0A327R802"/>
<name>A0A327R802_9FLAO</name>
<dbReference type="EMBL" id="QLLN01000003">
    <property type="protein sequence ID" value="RAJ12791.1"/>
    <property type="molecule type" value="Genomic_DNA"/>
</dbReference>
<comment type="caution">
    <text evidence="3">The sequence shown here is derived from an EMBL/GenBank/DDBJ whole genome shotgun (WGS) entry which is preliminary data.</text>
</comment>
<reference evidence="3 4" key="1">
    <citation type="submission" date="2018-06" db="EMBL/GenBank/DDBJ databases">
        <title>Genomic Encyclopedia of Archaeal and Bacterial Type Strains, Phase II (KMG-II): from individual species to whole genera.</title>
        <authorList>
            <person name="Goeker M."/>
        </authorList>
    </citation>
    <scope>NUCLEOTIDE SEQUENCE [LARGE SCALE GENOMIC DNA]</scope>
    <source>
        <strain evidence="3 4">DSM 23522</strain>
    </source>
</reference>
<gene>
    <name evidence="3" type="ORF">LV92_02027</name>
</gene>
<feature type="transmembrane region" description="Helical" evidence="1">
    <location>
        <begin position="5"/>
        <end position="26"/>
    </location>
</feature>
<keyword evidence="1" id="KW-0812">Transmembrane</keyword>
<dbReference type="Proteomes" id="UP000249696">
    <property type="component" value="Unassembled WGS sequence"/>
</dbReference>
<feature type="domain" description="Flavinylation-associated cytochrome" evidence="2">
    <location>
        <begin position="6"/>
        <end position="53"/>
    </location>
</feature>
<organism evidence="3 4">
    <name type="scientific">Arenibacter echinorum</name>
    <dbReference type="NCBI Taxonomy" id="440515"/>
    <lineage>
        <taxon>Bacteria</taxon>
        <taxon>Pseudomonadati</taxon>
        <taxon>Bacteroidota</taxon>
        <taxon>Flavobacteriia</taxon>
        <taxon>Flavobacteriales</taxon>
        <taxon>Flavobacteriaceae</taxon>
        <taxon>Arenibacter</taxon>
    </lineage>
</organism>
<dbReference type="OrthoDB" id="1027826at2"/>
<accession>A0A327R802</accession>
<dbReference type="InterPro" id="IPR025517">
    <property type="entry name" value="DUF4405"/>
</dbReference>
<keyword evidence="4" id="KW-1185">Reference proteome</keyword>
<protein>
    <submittedName>
        <fullName evidence="3">Uncharacterized protein DUF4405</fullName>
    </submittedName>
</protein>
<evidence type="ECO:0000259" key="2">
    <source>
        <dbReference type="Pfam" id="PF14358"/>
    </source>
</evidence>
<dbReference type="RefSeq" id="WP_111623492.1">
    <property type="nucleotide sequence ID" value="NZ_QLLN01000003.1"/>
</dbReference>
<dbReference type="Pfam" id="PF14358">
    <property type="entry name" value="DUF4405"/>
    <property type="match status" value="1"/>
</dbReference>
<proteinExistence type="predicted"/>